<reference evidence="2" key="1">
    <citation type="submission" date="2014-11" db="EMBL/GenBank/DDBJ databases">
        <authorList>
            <person name="Otto D Thomas"/>
            <person name="Naeem Raeece"/>
        </authorList>
    </citation>
    <scope>NUCLEOTIDE SEQUENCE</scope>
</reference>
<dbReference type="VEuPathDB" id="CryptoDB:Cvel_1717"/>
<dbReference type="EMBL" id="CDMZ01004873">
    <property type="protein sequence ID" value="CEM51195.1"/>
    <property type="molecule type" value="Genomic_DNA"/>
</dbReference>
<protein>
    <submittedName>
        <fullName evidence="2">Uncharacterized protein</fullName>
    </submittedName>
</protein>
<evidence type="ECO:0000313" key="2">
    <source>
        <dbReference type="EMBL" id="CEM51195.1"/>
    </source>
</evidence>
<dbReference type="AlphaFoldDB" id="A0A0G4I2N9"/>
<keyword evidence="1" id="KW-0472">Membrane</keyword>
<name>A0A0G4I2N9_9ALVE</name>
<keyword evidence="1" id="KW-0812">Transmembrane</keyword>
<organism evidence="2">
    <name type="scientific">Chromera velia CCMP2878</name>
    <dbReference type="NCBI Taxonomy" id="1169474"/>
    <lineage>
        <taxon>Eukaryota</taxon>
        <taxon>Sar</taxon>
        <taxon>Alveolata</taxon>
        <taxon>Colpodellida</taxon>
        <taxon>Chromeraceae</taxon>
        <taxon>Chromera</taxon>
    </lineage>
</organism>
<evidence type="ECO:0000256" key="1">
    <source>
        <dbReference type="SAM" id="Phobius"/>
    </source>
</evidence>
<proteinExistence type="predicted"/>
<feature type="transmembrane region" description="Helical" evidence="1">
    <location>
        <begin position="63"/>
        <end position="81"/>
    </location>
</feature>
<sequence>MPPKKKTSTFFGTNLPSVYLTRFVFSFAESLFWYVWMSFIGPSAGVLLYGADAQYKLGIPRNIKFFIVTWVMTVIYFDVFARGNCITPASATINFLQKRIGLTETIVDSVAVYSAAVTVGIVSRHLPLYIRRFSFFAWHHEELFVGQPHWWFFVEFLASFGCAACLVVGTYVGPSIRSWRYIEFTYVTMLLTLSLDYTLGGSQINAAYSLMCGIHKGDVQTGLLFAAANQVGVIAAQLTFAPSPGSVLKLEKEKKASTRNSTKKKEN</sequence>
<accession>A0A0G4I2N9</accession>
<feature type="transmembrane region" description="Helical" evidence="1">
    <location>
        <begin position="31"/>
        <end position="51"/>
    </location>
</feature>
<keyword evidence="1" id="KW-1133">Transmembrane helix</keyword>
<gene>
    <name evidence="2" type="ORF">Cvel_1717</name>
</gene>
<feature type="transmembrane region" description="Helical" evidence="1">
    <location>
        <begin position="150"/>
        <end position="172"/>
    </location>
</feature>